<dbReference type="OrthoDB" id="9771846at2"/>
<evidence type="ECO:0000256" key="1">
    <source>
        <dbReference type="ARBA" id="ARBA00006739"/>
    </source>
</evidence>
<dbReference type="InterPro" id="IPR001173">
    <property type="entry name" value="Glyco_trans_2-like"/>
</dbReference>
<keyword evidence="3 5" id="KW-0808">Transferase</keyword>
<reference evidence="6" key="1">
    <citation type="submission" date="2015-11" db="EMBL/GenBank/DDBJ databases">
        <title>Draft Genome Sequence of the Radioresistant Bacterium Deinococcus grandis, Isolated from Freshwater Fish in Japan.</title>
        <authorList>
            <person name="Satoh K."/>
            <person name="Onodera T."/>
            <person name="Omoso K."/>
            <person name="Takeda-Yano K."/>
            <person name="Katayama T."/>
            <person name="Oono Y."/>
            <person name="Narumi I."/>
        </authorList>
    </citation>
    <scope>NUCLEOTIDE SEQUENCE [LARGE SCALE GENOMIC DNA]</scope>
    <source>
        <strain evidence="6">ATCC 43672</strain>
    </source>
</reference>
<dbReference type="Pfam" id="PF00535">
    <property type="entry name" value="Glycos_transf_2"/>
    <property type="match status" value="1"/>
</dbReference>
<protein>
    <submittedName>
        <fullName evidence="5">Glycosyl transferase family protein</fullName>
    </submittedName>
</protein>
<dbReference type="Proteomes" id="UP000056209">
    <property type="component" value="Unassembled WGS sequence"/>
</dbReference>
<dbReference type="GO" id="GO:0016757">
    <property type="term" value="F:glycosyltransferase activity"/>
    <property type="evidence" value="ECO:0007669"/>
    <property type="project" value="UniProtKB-KW"/>
</dbReference>
<dbReference type="RefSeq" id="WP_160329901.1">
    <property type="nucleotide sequence ID" value="NZ_BCMS01000001.1"/>
</dbReference>
<dbReference type="Gene3D" id="3.90.550.10">
    <property type="entry name" value="Spore Coat Polysaccharide Biosynthesis Protein SpsA, Chain A"/>
    <property type="match status" value="1"/>
</dbReference>
<gene>
    <name evidence="5" type="ORF">DEIGR_100283</name>
</gene>
<evidence type="ECO:0000313" key="6">
    <source>
        <dbReference type="Proteomes" id="UP000056209"/>
    </source>
</evidence>
<comment type="similarity">
    <text evidence="1">Belongs to the glycosyltransferase 2 family.</text>
</comment>
<keyword evidence="2" id="KW-0328">Glycosyltransferase</keyword>
<dbReference type="CDD" id="cd02526">
    <property type="entry name" value="GT2_RfbF_like"/>
    <property type="match status" value="1"/>
</dbReference>
<dbReference type="AlphaFoldDB" id="A0A100HGJ2"/>
<dbReference type="InterPro" id="IPR029044">
    <property type="entry name" value="Nucleotide-diphossugar_trans"/>
</dbReference>
<evidence type="ECO:0000259" key="4">
    <source>
        <dbReference type="Pfam" id="PF00535"/>
    </source>
</evidence>
<sequence length="292" mass="33517">MLNIASVVVTYNPDHSIRENIESLSRQSQEVIIVDNNSSGIEFMNDLPNNCTLLRCESNLGLAFALNLGILYALKKNFDAIATFDQDTLIPEDYFIEMMKDLKFDSKSKIGILSPQYIDRATGVKKAFASRALNKNLQLDSYNLTRSTMTSGSIMNPFAIMKGGLFRGEMFIDQLDNEICLRYRKAGYVILEHKWVAVQHSVGQNTERLFFNLRVLPSNHSAIRRYYIARNRVFMYKKYALFDIRWVLMDLRGFITETVKILLYEENKAEKIRMTAKGLRDGFKNSMGPIGI</sequence>
<dbReference type="PANTHER" id="PTHR43179">
    <property type="entry name" value="RHAMNOSYLTRANSFERASE WBBL"/>
    <property type="match status" value="1"/>
</dbReference>
<dbReference type="PANTHER" id="PTHR43179:SF12">
    <property type="entry name" value="GALACTOFURANOSYLTRANSFERASE GLFT2"/>
    <property type="match status" value="1"/>
</dbReference>
<dbReference type="SUPFAM" id="SSF53448">
    <property type="entry name" value="Nucleotide-diphospho-sugar transferases"/>
    <property type="match status" value="1"/>
</dbReference>
<keyword evidence="6" id="KW-1185">Reference proteome</keyword>
<organism evidence="5 6">
    <name type="scientific">Deinococcus grandis</name>
    <dbReference type="NCBI Taxonomy" id="57498"/>
    <lineage>
        <taxon>Bacteria</taxon>
        <taxon>Thermotogati</taxon>
        <taxon>Deinococcota</taxon>
        <taxon>Deinococci</taxon>
        <taxon>Deinococcales</taxon>
        <taxon>Deinococcaceae</taxon>
        <taxon>Deinococcus</taxon>
    </lineage>
</organism>
<evidence type="ECO:0000256" key="2">
    <source>
        <dbReference type="ARBA" id="ARBA00022676"/>
    </source>
</evidence>
<accession>A0A100HGJ2</accession>
<comment type="caution">
    <text evidence="5">The sequence shown here is derived from an EMBL/GenBank/DDBJ whole genome shotgun (WGS) entry which is preliminary data.</text>
</comment>
<dbReference type="EMBL" id="BCMS01000001">
    <property type="protein sequence ID" value="GAQ20256.1"/>
    <property type="molecule type" value="Genomic_DNA"/>
</dbReference>
<name>A0A100HGJ2_9DEIO</name>
<feature type="domain" description="Glycosyltransferase 2-like" evidence="4">
    <location>
        <begin position="7"/>
        <end position="107"/>
    </location>
</feature>
<evidence type="ECO:0000256" key="3">
    <source>
        <dbReference type="ARBA" id="ARBA00022679"/>
    </source>
</evidence>
<proteinExistence type="inferred from homology"/>
<evidence type="ECO:0000313" key="5">
    <source>
        <dbReference type="EMBL" id="GAQ20256.1"/>
    </source>
</evidence>